<evidence type="ECO:0000256" key="5">
    <source>
        <dbReference type="ARBA" id="ARBA00023136"/>
    </source>
</evidence>
<evidence type="ECO:0000313" key="10">
    <source>
        <dbReference type="Proteomes" id="UP000176005"/>
    </source>
</evidence>
<keyword evidence="5 7" id="KW-0472">Membrane</keyword>
<evidence type="ECO:0000256" key="4">
    <source>
        <dbReference type="ARBA" id="ARBA00022989"/>
    </source>
</evidence>
<dbReference type="InterPro" id="IPR017562">
    <property type="entry name" value="Cyt_c_biogenesis_CcsA"/>
</dbReference>
<comment type="subcellular location">
    <subcellularLocation>
        <location evidence="1">Membrane</location>
        <topology evidence="1">Multi-pass membrane protein</topology>
    </subcellularLocation>
</comment>
<organism evidence="9 10">
    <name type="scientific">Streptomyces nanshensis</name>
    <dbReference type="NCBI Taxonomy" id="518642"/>
    <lineage>
        <taxon>Bacteria</taxon>
        <taxon>Bacillati</taxon>
        <taxon>Actinomycetota</taxon>
        <taxon>Actinomycetes</taxon>
        <taxon>Kitasatosporales</taxon>
        <taxon>Streptomycetaceae</taxon>
        <taxon>Streptomyces</taxon>
    </lineage>
</organism>
<dbReference type="PANTHER" id="PTHR30071:SF1">
    <property type="entry name" value="CYTOCHROME B_B6 PROTEIN-RELATED"/>
    <property type="match status" value="1"/>
</dbReference>
<dbReference type="InterPro" id="IPR045062">
    <property type="entry name" value="Cyt_c_biogenesis_CcsA/CcmC"/>
</dbReference>
<dbReference type="GO" id="GO:0017004">
    <property type="term" value="P:cytochrome complex assembly"/>
    <property type="evidence" value="ECO:0007669"/>
    <property type="project" value="UniProtKB-KW"/>
</dbReference>
<dbReference type="NCBIfam" id="TIGR03144">
    <property type="entry name" value="cytochr_II_ccsB"/>
    <property type="match status" value="1"/>
</dbReference>
<feature type="domain" description="Cytochrome c assembly protein" evidence="8">
    <location>
        <begin position="170"/>
        <end position="384"/>
    </location>
</feature>
<feature type="transmembrane region" description="Helical" evidence="7">
    <location>
        <begin position="201"/>
        <end position="222"/>
    </location>
</feature>
<keyword evidence="3" id="KW-0201">Cytochrome c-type biogenesis</keyword>
<dbReference type="EMBL" id="LJGW01000306">
    <property type="protein sequence ID" value="OEV10332.1"/>
    <property type="molecule type" value="Genomic_DNA"/>
</dbReference>
<dbReference type="GO" id="GO:0005886">
    <property type="term" value="C:plasma membrane"/>
    <property type="evidence" value="ECO:0007669"/>
    <property type="project" value="TreeGrafter"/>
</dbReference>
<evidence type="ECO:0000259" key="8">
    <source>
        <dbReference type="Pfam" id="PF01578"/>
    </source>
</evidence>
<feature type="transmembrane region" description="Helical" evidence="7">
    <location>
        <begin position="360"/>
        <end position="382"/>
    </location>
</feature>
<evidence type="ECO:0000256" key="3">
    <source>
        <dbReference type="ARBA" id="ARBA00022748"/>
    </source>
</evidence>
<evidence type="ECO:0000256" key="2">
    <source>
        <dbReference type="ARBA" id="ARBA00022692"/>
    </source>
</evidence>
<feature type="transmembrane region" description="Helical" evidence="7">
    <location>
        <begin position="18"/>
        <end position="40"/>
    </location>
</feature>
<accession>A0A1E7L2E3</accession>
<dbReference type="Pfam" id="PF01578">
    <property type="entry name" value="Cytochrom_C_asm"/>
    <property type="match status" value="1"/>
</dbReference>
<comment type="caution">
    <text evidence="9">The sequence shown here is derived from an EMBL/GenBank/DDBJ whole genome shotgun (WGS) entry which is preliminary data.</text>
</comment>
<reference evidence="9 10" key="1">
    <citation type="journal article" date="2016" name="Front. Microbiol.">
        <title>Comparative Genomics Analysis of Streptomyces Species Reveals Their Adaptation to the Marine Environment and Their Diversity at the Genomic Level.</title>
        <authorList>
            <person name="Tian X."/>
            <person name="Zhang Z."/>
            <person name="Yang T."/>
            <person name="Chen M."/>
            <person name="Li J."/>
            <person name="Chen F."/>
            <person name="Yang J."/>
            <person name="Li W."/>
            <person name="Zhang B."/>
            <person name="Zhang Z."/>
            <person name="Wu J."/>
            <person name="Zhang C."/>
            <person name="Long L."/>
            <person name="Xiao J."/>
        </authorList>
    </citation>
    <scope>NUCLEOTIDE SEQUENCE [LARGE SCALE GENOMIC DNA]</scope>
    <source>
        <strain evidence="9 10">SCSIO 10429</strain>
    </source>
</reference>
<dbReference type="InterPro" id="IPR002541">
    <property type="entry name" value="Cyt_c_assembly"/>
</dbReference>
<feature type="transmembrane region" description="Helical" evidence="7">
    <location>
        <begin position="334"/>
        <end position="353"/>
    </location>
</feature>
<dbReference type="PANTHER" id="PTHR30071">
    <property type="entry name" value="HEME EXPORTER PROTEIN C"/>
    <property type="match status" value="1"/>
</dbReference>
<keyword evidence="2 7" id="KW-0812">Transmembrane</keyword>
<feature type="region of interest" description="Disordered" evidence="6">
    <location>
        <begin position="58"/>
        <end position="103"/>
    </location>
</feature>
<keyword evidence="10" id="KW-1185">Reference proteome</keyword>
<feature type="transmembrane region" description="Helical" evidence="7">
    <location>
        <begin position="296"/>
        <end position="319"/>
    </location>
</feature>
<evidence type="ECO:0000256" key="1">
    <source>
        <dbReference type="ARBA" id="ARBA00004141"/>
    </source>
</evidence>
<name>A0A1E7L2E3_9ACTN</name>
<dbReference type="PATRIC" id="fig|518642.10.peg.3829"/>
<protein>
    <submittedName>
        <fullName evidence="9">Cytochrome C biogenesis protein</fullName>
    </submittedName>
</protein>
<sequence>MNIAAAGTNENLAEISNYLIYSAMAVYTLAFVAYIAEWVFGSRSKVARTAAALGARGGADASAAGDGDGAGDGAGKQDAEPAAPAAKSAASGANSPASAGTSVLERARPKVVVRSSAGGRGDLPDGPGAAAGDAQGDLYGRMAVSLTTLAFLLHVAGVLTRSLSVQRAPWGNMYEFSTAFSMVGVGAYLAFLLARKNVRWIGLPLVTTVLLDLGLAVTVLYTESDQLVPALHSYWLWIHVSLAITCGALFYLGFVSTALYLFRDRYETKLLGGGKPGAFATSVMERLPSSVSLDKFAYRINAAVFPFWTFTIVAGAIWAGDAWGRYWGWDPKEVWSFITWVAYACYLHARATAGWKGRKAAYLALIAFACFLFNYYGVNIFFNGKHSYAGV</sequence>
<feature type="transmembrane region" description="Helical" evidence="7">
    <location>
        <begin position="234"/>
        <end position="262"/>
    </location>
</feature>
<dbReference type="RefSeq" id="WP_070017922.1">
    <property type="nucleotide sequence ID" value="NZ_LJGW01000306.1"/>
</dbReference>
<gene>
    <name evidence="9" type="ORF">AN218_18025</name>
</gene>
<dbReference type="Proteomes" id="UP000176005">
    <property type="component" value="Unassembled WGS sequence"/>
</dbReference>
<dbReference type="GO" id="GO:0020037">
    <property type="term" value="F:heme binding"/>
    <property type="evidence" value="ECO:0007669"/>
    <property type="project" value="InterPro"/>
</dbReference>
<dbReference type="AlphaFoldDB" id="A0A1E7L2E3"/>
<proteinExistence type="predicted"/>
<feature type="transmembrane region" description="Helical" evidence="7">
    <location>
        <begin position="176"/>
        <end position="194"/>
    </location>
</feature>
<feature type="compositionally biased region" description="Low complexity" evidence="6">
    <location>
        <begin position="80"/>
        <end position="99"/>
    </location>
</feature>
<evidence type="ECO:0000256" key="7">
    <source>
        <dbReference type="SAM" id="Phobius"/>
    </source>
</evidence>
<evidence type="ECO:0000256" key="6">
    <source>
        <dbReference type="SAM" id="MobiDB-lite"/>
    </source>
</evidence>
<evidence type="ECO:0000313" key="9">
    <source>
        <dbReference type="EMBL" id="OEV10332.1"/>
    </source>
</evidence>
<feature type="transmembrane region" description="Helical" evidence="7">
    <location>
        <begin position="143"/>
        <end position="164"/>
    </location>
</feature>
<keyword evidence="4 7" id="KW-1133">Transmembrane helix</keyword>